<dbReference type="Gene3D" id="2.60.120.460">
    <property type="entry name" value="YjbQ-like"/>
    <property type="match status" value="1"/>
</dbReference>
<dbReference type="PANTHER" id="PTHR30615:SF8">
    <property type="entry name" value="UPF0047 PROTEIN C4A8.02C"/>
    <property type="match status" value="1"/>
</dbReference>
<accession>A0A0W8F5W1</accession>
<dbReference type="PANTHER" id="PTHR30615">
    <property type="entry name" value="UNCHARACTERIZED PROTEIN YJBQ-RELATED"/>
    <property type="match status" value="1"/>
</dbReference>
<comment type="similarity">
    <text evidence="1">Belongs to the UPF0047 family.</text>
</comment>
<name>A0A0W8F5W1_9ZZZZ</name>
<dbReference type="PROSITE" id="PS01314">
    <property type="entry name" value="UPF0047"/>
    <property type="match status" value="1"/>
</dbReference>
<dbReference type="Pfam" id="PF01894">
    <property type="entry name" value="YjbQ"/>
    <property type="match status" value="1"/>
</dbReference>
<dbReference type="AlphaFoldDB" id="A0A0W8F5W1"/>
<protein>
    <recommendedName>
        <fullName evidence="3">YjbQ family protein</fullName>
    </recommendedName>
</protein>
<organism evidence="2">
    <name type="scientific">hydrocarbon metagenome</name>
    <dbReference type="NCBI Taxonomy" id="938273"/>
    <lineage>
        <taxon>unclassified sequences</taxon>
        <taxon>metagenomes</taxon>
        <taxon>ecological metagenomes</taxon>
    </lineage>
</organism>
<dbReference type="EMBL" id="LNQE01001505">
    <property type="protein sequence ID" value="KUG16249.1"/>
    <property type="molecule type" value="Genomic_DNA"/>
</dbReference>
<reference evidence="2" key="1">
    <citation type="journal article" date="2015" name="Proc. Natl. Acad. Sci. U.S.A.">
        <title>Networks of energetic and metabolic interactions define dynamics in microbial communities.</title>
        <authorList>
            <person name="Embree M."/>
            <person name="Liu J.K."/>
            <person name="Al-Bassam M.M."/>
            <person name="Zengler K."/>
        </authorList>
    </citation>
    <scope>NUCLEOTIDE SEQUENCE</scope>
</reference>
<dbReference type="SUPFAM" id="SSF111038">
    <property type="entry name" value="YjbQ-like"/>
    <property type="match status" value="1"/>
</dbReference>
<dbReference type="PIRSF" id="PIRSF004681">
    <property type="entry name" value="UCP004681"/>
    <property type="match status" value="1"/>
</dbReference>
<dbReference type="NCBIfam" id="TIGR00149">
    <property type="entry name" value="TIGR00149_YjbQ"/>
    <property type="match status" value="1"/>
</dbReference>
<dbReference type="InterPro" id="IPR035917">
    <property type="entry name" value="YjbQ-like_sf"/>
</dbReference>
<comment type="caution">
    <text evidence="2">The sequence shown here is derived from an EMBL/GenBank/DDBJ whole genome shotgun (WGS) entry which is preliminary data.</text>
</comment>
<proteinExistence type="inferred from homology"/>
<gene>
    <name evidence="2" type="ORF">ASZ90_014078</name>
</gene>
<dbReference type="InterPro" id="IPR001602">
    <property type="entry name" value="UPF0047_YjbQ-like"/>
</dbReference>
<evidence type="ECO:0008006" key="3">
    <source>
        <dbReference type="Google" id="ProtNLM"/>
    </source>
</evidence>
<sequence length="132" mass="14876">MIEIDTTRPTEAIDITSNVILALHEEGIEEGIAFVFTLHTTTALTVNEADPPLMKDIQNLLQRLAPENGGYLHDHHDGNAHAHLRATLIGNSITIPVAEGKPKLGTWQRILFFEFDGPRRRRIYIKTIPYKL</sequence>
<evidence type="ECO:0000313" key="2">
    <source>
        <dbReference type="EMBL" id="KUG16249.1"/>
    </source>
</evidence>
<evidence type="ECO:0000256" key="1">
    <source>
        <dbReference type="ARBA" id="ARBA00005534"/>
    </source>
</evidence>